<accession>W7UVV1</accession>
<keyword evidence="7 8" id="KW-0472">Membrane</keyword>
<dbReference type="RefSeq" id="WP_037296413.1">
    <property type="nucleotide sequence ID" value="NZ_ATAX01000003.1"/>
</dbReference>
<protein>
    <recommendedName>
        <fullName evidence="11">Transporter</fullName>
    </recommendedName>
</protein>
<dbReference type="EMBL" id="ATAX01000003">
    <property type="protein sequence ID" value="EWM55299.1"/>
    <property type="molecule type" value="Genomic_DNA"/>
</dbReference>
<feature type="transmembrane region" description="Helical" evidence="8">
    <location>
        <begin position="6"/>
        <end position="24"/>
    </location>
</feature>
<dbReference type="AlphaFoldDB" id="W7UVV1"/>
<keyword evidence="10" id="KW-1185">Reference proteome</keyword>
<dbReference type="PATRIC" id="fig|1341157.4.peg.116"/>
<comment type="caution">
    <text evidence="9">The sequence shown here is derived from an EMBL/GenBank/DDBJ whole genome shotgun (WGS) entry which is preliminary data.</text>
</comment>
<feature type="transmembrane region" description="Helical" evidence="8">
    <location>
        <begin position="253"/>
        <end position="272"/>
    </location>
</feature>
<keyword evidence="4" id="KW-1003">Cell membrane</keyword>
<dbReference type="Gene3D" id="1.20.1530.20">
    <property type="match status" value="1"/>
</dbReference>
<proteinExistence type="inferred from homology"/>
<evidence type="ECO:0008006" key="11">
    <source>
        <dbReference type="Google" id="ProtNLM"/>
    </source>
</evidence>
<dbReference type="OrthoDB" id="9798064at2"/>
<feature type="transmembrane region" description="Helical" evidence="8">
    <location>
        <begin position="222"/>
        <end position="247"/>
    </location>
</feature>
<dbReference type="GO" id="GO:0005886">
    <property type="term" value="C:plasma membrane"/>
    <property type="evidence" value="ECO:0007669"/>
    <property type="project" value="UniProtKB-SubCell"/>
</dbReference>
<feature type="transmembrane region" description="Helical" evidence="8">
    <location>
        <begin position="126"/>
        <end position="147"/>
    </location>
</feature>
<comment type="subcellular location">
    <subcellularLocation>
        <location evidence="1">Cell membrane</location>
        <topology evidence="1">Multi-pass membrane protein</topology>
    </subcellularLocation>
</comment>
<keyword evidence="5 8" id="KW-0812">Transmembrane</keyword>
<dbReference type="InterPro" id="IPR004776">
    <property type="entry name" value="Mem_transp_PIN-like"/>
</dbReference>
<feature type="transmembrane region" description="Helical" evidence="8">
    <location>
        <begin position="66"/>
        <end position="88"/>
    </location>
</feature>
<dbReference type="InterPro" id="IPR038770">
    <property type="entry name" value="Na+/solute_symporter_sf"/>
</dbReference>
<evidence type="ECO:0000256" key="8">
    <source>
        <dbReference type="SAM" id="Phobius"/>
    </source>
</evidence>
<name>W7UVV1_RUMFL</name>
<evidence type="ECO:0000256" key="6">
    <source>
        <dbReference type="ARBA" id="ARBA00022989"/>
    </source>
</evidence>
<evidence type="ECO:0000256" key="2">
    <source>
        <dbReference type="ARBA" id="ARBA00010145"/>
    </source>
</evidence>
<dbReference type="PANTHER" id="PTHR36838">
    <property type="entry name" value="AUXIN EFFLUX CARRIER FAMILY PROTEIN"/>
    <property type="match status" value="1"/>
</dbReference>
<keyword evidence="6 8" id="KW-1133">Transmembrane helix</keyword>
<keyword evidence="3" id="KW-0813">Transport</keyword>
<evidence type="ECO:0000256" key="4">
    <source>
        <dbReference type="ARBA" id="ARBA00022475"/>
    </source>
</evidence>
<feature type="transmembrane region" description="Helical" evidence="8">
    <location>
        <begin position="159"/>
        <end position="179"/>
    </location>
</feature>
<comment type="similarity">
    <text evidence="2">Belongs to the auxin efflux carrier (TC 2.A.69) family.</text>
</comment>
<dbReference type="Pfam" id="PF03547">
    <property type="entry name" value="Mem_trans"/>
    <property type="match status" value="2"/>
</dbReference>
<evidence type="ECO:0000256" key="5">
    <source>
        <dbReference type="ARBA" id="ARBA00022692"/>
    </source>
</evidence>
<dbReference type="Proteomes" id="UP000019365">
    <property type="component" value="Unassembled WGS sequence"/>
</dbReference>
<evidence type="ECO:0000313" key="9">
    <source>
        <dbReference type="EMBL" id="EWM55299.1"/>
    </source>
</evidence>
<evidence type="ECO:0000256" key="7">
    <source>
        <dbReference type="ARBA" id="ARBA00023136"/>
    </source>
</evidence>
<reference evidence="9 10" key="1">
    <citation type="journal article" date="2014" name="PLoS ONE">
        <title>Rumen cellulosomics: divergent fiber-degrading strategies revealed by comparative genome-wide analysis of six ruminococcal strains.</title>
        <authorList>
            <person name="Dassa B."/>
            <person name="Borovok I."/>
            <person name="Ruimy-Israeli V."/>
            <person name="Lamed R."/>
            <person name="Flint H.J."/>
            <person name="Duncan S.H."/>
            <person name="Henrissat B."/>
            <person name="Coutinho P."/>
            <person name="Morrison M."/>
            <person name="Mosoni P."/>
            <person name="Yeoman C.J."/>
            <person name="White B.A."/>
            <person name="Bayer E.A."/>
        </authorList>
    </citation>
    <scope>NUCLEOTIDE SEQUENCE [LARGE SCALE GENOMIC DNA]</scope>
    <source>
        <strain evidence="9 10">007c</strain>
    </source>
</reference>
<dbReference type="PANTHER" id="PTHR36838:SF1">
    <property type="entry name" value="SLR1864 PROTEIN"/>
    <property type="match status" value="1"/>
</dbReference>
<dbReference type="GO" id="GO:0055085">
    <property type="term" value="P:transmembrane transport"/>
    <property type="evidence" value="ECO:0007669"/>
    <property type="project" value="InterPro"/>
</dbReference>
<evidence type="ECO:0000256" key="1">
    <source>
        <dbReference type="ARBA" id="ARBA00004651"/>
    </source>
</evidence>
<dbReference type="eggNOG" id="COG0679">
    <property type="taxonomic scope" value="Bacteria"/>
</dbReference>
<feature type="transmembrane region" description="Helical" evidence="8">
    <location>
        <begin position="100"/>
        <end position="120"/>
    </location>
</feature>
<feature type="transmembrane region" description="Helical" evidence="8">
    <location>
        <begin position="279"/>
        <end position="300"/>
    </location>
</feature>
<evidence type="ECO:0000313" key="10">
    <source>
        <dbReference type="Proteomes" id="UP000019365"/>
    </source>
</evidence>
<feature type="transmembrane region" description="Helical" evidence="8">
    <location>
        <begin position="191"/>
        <end position="210"/>
    </location>
</feature>
<evidence type="ECO:0000256" key="3">
    <source>
        <dbReference type="ARBA" id="ARBA00022448"/>
    </source>
</evidence>
<sequence length="310" mass="34019">MVSDIIFGQTLIMLILIAVGVVCAKTGLISEASNKDLSKFMLQVVNPVVIFMSYQKPYKAELARNLLLTFVLSAGAIAAVIVLSYFLVRKKEGRQFEIERFSAVYSNCGFMGIPLVNAIYHDEGVFYLTAFITVFNLIVWTHGVILISGQKDFRQVIKVFYSPTIISILLGLLTFFLNIRLPETMLSALGFIKEVNTPMAMIVSGVTIAATNVPKMLKNLRVYYVCLLKLIVLPLILAVPLALLTGIDEKVRMTVLVAAAAPPAAMCTLLSIRYGKNSVYASEIFTAGTIFSVGSLPLVVKATEYLTKIL</sequence>
<gene>
    <name evidence="9" type="ORF">RF007C_04910</name>
</gene>
<organism evidence="9 10">
    <name type="scientific">Ruminococcus flavefaciens 007c</name>
    <dbReference type="NCBI Taxonomy" id="1341157"/>
    <lineage>
        <taxon>Bacteria</taxon>
        <taxon>Bacillati</taxon>
        <taxon>Bacillota</taxon>
        <taxon>Clostridia</taxon>
        <taxon>Eubacteriales</taxon>
        <taxon>Oscillospiraceae</taxon>
        <taxon>Ruminococcus</taxon>
    </lineage>
</organism>